<keyword evidence="1" id="KW-0805">Transcription regulation</keyword>
<organism evidence="7 8">
    <name type="scientific">Microterricola pindariensis</name>
    <dbReference type="NCBI Taxonomy" id="478010"/>
    <lineage>
        <taxon>Bacteria</taxon>
        <taxon>Bacillati</taxon>
        <taxon>Actinomycetota</taxon>
        <taxon>Actinomycetes</taxon>
        <taxon>Micrococcales</taxon>
        <taxon>Microbacteriaceae</taxon>
        <taxon>Microterricola</taxon>
    </lineage>
</organism>
<evidence type="ECO:0008006" key="9">
    <source>
        <dbReference type="Google" id="ProtNLM"/>
    </source>
</evidence>
<comment type="caution">
    <text evidence="7">The sequence shown here is derived from an EMBL/GenBank/DDBJ whole genome shotgun (WGS) entry which is preliminary data.</text>
</comment>
<dbReference type="SMART" id="SM00346">
    <property type="entry name" value="HTH_ICLR"/>
    <property type="match status" value="1"/>
</dbReference>
<dbReference type="InterPro" id="IPR029016">
    <property type="entry name" value="GAF-like_dom_sf"/>
</dbReference>
<evidence type="ECO:0000259" key="6">
    <source>
        <dbReference type="PROSITE" id="PS51078"/>
    </source>
</evidence>
<dbReference type="PANTHER" id="PTHR30136">
    <property type="entry name" value="HELIX-TURN-HELIX TRANSCRIPTIONAL REGULATOR, ICLR FAMILY"/>
    <property type="match status" value="1"/>
</dbReference>
<evidence type="ECO:0000259" key="5">
    <source>
        <dbReference type="PROSITE" id="PS51077"/>
    </source>
</evidence>
<dbReference type="InterPro" id="IPR014757">
    <property type="entry name" value="Tscrpt_reg_IclR_C"/>
</dbReference>
<sequence length="281" mass="30410">MPAEVQPPSPAPTRGKRPPRGEPVIDRTLSLLNCFSDDRRELSLGELSALSGIPLSSTLRLAQGLLKWGALERLPSGEFVIGVRLWEVASLAPRGHGVREIALPFLEDLYEVSRHHVLLAVLDGREAILIERLSSRRAPAVAYRLGGRLPLRSTAVGRVLLAAQSEPSREETLALPLDQDFRVEDLGSIESLRLELKHVARLGYSVVRRTQPSHTISVAAPVFGANRSVAAAVSILAPDGAFTPEVALPALRATARSISRALGYHPPGIDGIRSQPDREGR</sequence>
<evidence type="ECO:0000256" key="1">
    <source>
        <dbReference type="ARBA" id="ARBA00023015"/>
    </source>
</evidence>
<dbReference type="Pfam" id="PF09339">
    <property type="entry name" value="HTH_IclR"/>
    <property type="match status" value="1"/>
</dbReference>
<keyword evidence="8" id="KW-1185">Reference proteome</keyword>
<accession>A0ABX5AWI5</accession>
<evidence type="ECO:0000256" key="2">
    <source>
        <dbReference type="ARBA" id="ARBA00023125"/>
    </source>
</evidence>
<dbReference type="Gene3D" id="1.10.10.10">
    <property type="entry name" value="Winged helix-like DNA-binding domain superfamily/Winged helix DNA-binding domain"/>
    <property type="match status" value="1"/>
</dbReference>
<dbReference type="InterPro" id="IPR036390">
    <property type="entry name" value="WH_DNA-bd_sf"/>
</dbReference>
<dbReference type="EMBL" id="MPZN01000018">
    <property type="protein sequence ID" value="PPL19187.1"/>
    <property type="molecule type" value="Genomic_DNA"/>
</dbReference>
<gene>
    <name evidence="7" type="ORF">GY24_07290</name>
</gene>
<proteinExistence type="predicted"/>
<name>A0ABX5AWI5_9MICO</name>
<dbReference type="PROSITE" id="PS51078">
    <property type="entry name" value="ICLR_ED"/>
    <property type="match status" value="1"/>
</dbReference>
<dbReference type="PANTHER" id="PTHR30136:SF24">
    <property type="entry name" value="HTH-TYPE TRANSCRIPTIONAL REPRESSOR ALLR"/>
    <property type="match status" value="1"/>
</dbReference>
<dbReference type="SUPFAM" id="SSF46785">
    <property type="entry name" value="Winged helix' DNA-binding domain"/>
    <property type="match status" value="1"/>
</dbReference>
<dbReference type="InterPro" id="IPR050707">
    <property type="entry name" value="HTH_MetabolicPath_Reg"/>
</dbReference>
<keyword evidence="2" id="KW-0238">DNA-binding</keyword>
<protein>
    <recommendedName>
        <fullName evidence="9">IclR family transcriptional regulator</fullName>
    </recommendedName>
</protein>
<dbReference type="Gene3D" id="3.30.450.40">
    <property type="match status" value="1"/>
</dbReference>
<dbReference type="SUPFAM" id="SSF55781">
    <property type="entry name" value="GAF domain-like"/>
    <property type="match status" value="1"/>
</dbReference>
<keyword evidence="3" id="KW-0804">Transcription</keyword>
<feature type="domain" description="HTH iclR-type" evidence="5">
    <location>
        <begin position="22"/>
        <end position="83"/>
    </location>
</feature>
<dbReference type="Proteomes" id="UP000237755">
    <property type="component" value="Unassembled WGS sequence"/>
</dbReference>
<evidence type="ECO:0000313" key="8">
    <source>
        <dbReference type="Proteomes" id="UP000237755"/>
    </source>
</evidence>
<evidence type="ECO:0000256" key="3">
    <source>
        <dbReference type="ARBA" id="ARBA00023163"/>
    </source>
</evidence>
<dbReference type="InterPro" id="IPR005471">
    <property type="entry name" value="Tscrpt_reg_IclR_N"/>
</dbReference>
<dbReference type="InterPro" id="IPR036388">
    <property type="entry name" value="WH-like_DNA-bd_sf"/>
</dbReference>
<evidence type="ECO:0000256" key="4">
    <source>
        <dbReference type="SAM" id="MobiDB-lite"/>
    </source>
</evidence>
<evidence type="ECO:0000313" key="7">
    <source>
        <dbReference type="EMBL" id="PPL19187.1"/>
    </source>
</evidence>
<feature type="domain" description="IclR-ED" evidence="6">
    <location>
        <begin position="84"/>
        <end position="264"/>
    </location>
</feature>
<feature type="region of interest" description="Disordered" evidence="4">
    <location>
        <begin position="1"/>
        <end position="22"/>
    </location>
</feature>
<feature type="compositionally biased region" description="Pro residues" evidence="4">
    <location>
        <begin position="1"/>
        <end position="11"/>
    </location>
</feature>
<dbReference type="PROSITE" id="PS51077">
    <property type="entry name" value="HTH_ICLR"/>
    <property type="match status" value="1"/>
</dbReference>
<reference evidence="7 8" key="1">
    <citation type="journal article" date="2008" name="Int. J. Syst. Evol. Microbiol.">
        <title>Leifsonia pindariensis sp. nov., isolated from the Pindari glacier of the Indian Himalayas, and emended description of the genus Leifsonia.</title>
        <authorList>
            <person name="Reddy G.S."/>
            <person name="Prabagaran S.R."/>
            <person name="Shivaji S."/>
        </authorList>
    </citation>
    <scope>NUCLEOTIDE SEQUENCE [LARGE SCALE GENOMIC DNA]</scope>
    <source>
        <strain evidence="7 8">PON 10</strain>
    </source>
</reference>
<dbReference type="Pfam" id="PF01614">
    <property type="entry name" value="IclR_C"/>
    <property type="match status" value="1"/>
</dbReference>